<dbReference type="EMBL" id="LR134533">
    <property type="protein sequence ID" value="VEJ52113.1"/>
    <property type="molecule type" value="Genomic_DNA"/>
</dbReference>
<dbReference type="InterPro" id="IPR050087">
    <property type="entry name" value="AON_synthase_class-II"/>
</dbReference>
<dbReference type="RefSeq" id="WP_004286307.1">
    <property type="nucleotide sequence ID" value="NZ_CAUJRG010000008.1"/>
</dbReference>
<evidence type="ECO:0000313" key="12">
    <source>
        <dbReference type="EMBL" id="VEJ52113.1"/>
    </source>
</evidence>
<reference evidence="12 13" key="1">
    <citation type="submission" date="2018-12" db="EMBL/GenBank/DDBJ databases">
        <authorList>
            <consortium name="Pathogen Informatics"/>
        </authorList>
    </citation>
    <scope>NUCLEOTIDE SEQUENCE [LARGE SCALE GENOMIC DNA]</scope>
    <source>
        <strain evidence="12 13">NCTC12742</strain>
    </source>
</reference>
<comment type="subunit">
    <text evidence="4 10">Homodimer.</text>
</comment>
<evidence type="ECO:0000256" key="7">
    <source>
        <dbReference type="ARBA" id="ARBA00022898"/>
    </source>
</evidence>
<dbReference type="EC" id="2.3.1.47" evidence="10"/>
<dbReference type="InterPro" id="IPR015424">
    <property type="entry name" value="PyrdxlP-dep_Trfase"/>
</dbReference>
<evidence type="ECO:0000313" key="13">
    <source>
        <dbReference type="Proteomes" id="UP000272771"/>
    </source>
</evidence>
<sequence>MSWTASLQNELVLQHQKQAYRTRTPRHAQSALPDIHIDGQDYLNFGSNDYLGLSRDPEIISAWQQALAEYGTGSGGSPLVTGHTHLHQQFEQELAGWLGYSRALLFPSGYAANQAVLLGLLKKNDVLIADKYCHASMQEAAMSGPAQYRRFPHQNHAALEQQLNQCEKQRILVASEGVFSMDGDITDIGRLKKLCRQHHAWLIIDDAHGIGVLGREGMGSTEHCQAKPDILIVTFGKAFGLMGAAILCNDTVAEYLTQFARHLIYSTAVPPAQAVALSTALCRIRQGDELRKRLTDNIRYFQTAIIQAGLAHRLLPSSTPIQPVLCGDNGHTLKTAALLRANQLYIPAIRPPTVPNGQARLRITLTAAHEHRHIDTLVEGLIHAFHATNQN</sequence>
<dbReference type="PANTHER" id="PTHR13693">
    <property type="entry name" value="CLASS II AMINOTRANSFERASE/8-AMINO-7-OXONONANOATE SYNTHASE"/>
    <property type="match status" value="1"/>
</dbReference>
<dbReference type="GO" id="GO:0009102">
    <property type="term" value="P:biotin biosynthetic process"/>
    <property type="evidence" value="ECO:0007669"/>
    <property type="project" value="UniProtKB-UniRule"/>
</dbReference>
<evidence type="ECO:0000256" key="9">
    <source>
        <dbReference type="PIRSR" id="PIRSR604723-51"/>
    </source>
</evidence>
<dbReference type="Proteomes" id="UP000272771">
    <property type="component" value="Chromosome"/>
</dbReference>
<dbReference type="STRING" id="28091.SAMEA3174300_00594"/>
<dbReference type="InterPro" id="IPR015421">
    <property type="entry name" value="PyrdxlP-dep_Trfase_major"/>
</dbReference>
<dbReference type="UniPathway" id="UPA00078"/>
<dbReference type="Gene3D" id="3.90.1150.10">
    <property type="entry name" value="Aspartate Aminotransferase, domain 1"/>
    <property type="match status" value="1"/>
</dbReference>
<accession>A0A448VQV9</accession>
<keyword evidence="7 9" id="KW-0663">Pyridoxal phosphate</keyword>
<evidence type="ECO:0000256" key="5">
    <source>
        <dbReference type="ARBA" id="ARBA00022679"/>
    </source>
</evidence>
<dbReference type="NCBIfam" id="TIGR00858">
    <property type="entry name" value="bioF"/>
    <property type="match status" value="1"/>
</dbReference>
<comment type="pathway">
    <text evidence="2 10">Cofactor biosynthesis; biotin biosynthesis.</text>
</comment>
<dbReference type="PANTHER" id="PTHR13693:SF100">
    <property type="entry name" value="8-AMINO-7-OXONONANOATE SYNTHASE"/>
    <property type="match status" value="1"/>
</dbReference>
<keyword evidence="6" id="KW-0093">Biotin biosynthesis</keyword>
<feature type="modified residue" description="N6-(pyridoxal phosphate)lysine" evidence="9">
    <location>
        <position position="237"/>
    </location>
</feature>
<gene>
    <name evidence="12" type="primary">bioF</name>
    <name evidence="12" type="ORF">NCTC12742_02027</name>
</gene>
<evidence type="ECO:0000259" key="11">
    <source>
        <dbReference type="Pfam" id="PF00155"/>
    </source>
</evidence>
<evidence type="ECO:0000256" key="8">
    <source>
        <dbReference type="ARBA" id="ARBA00047715"/>
    </source>
</evidence>
<dbReference type="SUPFAM" id="SSF53383">
    <property type="entry name" value="PLP-dependent transferases"/>
    <property type="match status" value="1"/>
</dbReference>
<dbReference type="PROSITE" id="PS00599">
    <property type="entry name" value="AA_TRANSFER_CLASS_2"/>
    <property type="match status" value="1"/>
</dbReference>
<dbReference type="Gene3D" id="3.40.640.10">
    <property type="entry name" value="Type I PLP-dependent aspartate aminotransferase-like (Major domain)"/>
    <property type="match status" value="1"/>
</dbReference>
<evidence type="ECO:0000256" key="6">
    <source>
        <dbReference type="ARBA" id="ARBA00022756"/>
    </source>
</evidence>
<evidence type="ECO:0000256" key="3">
    <source>
        <dbReference type="ARBA" id="ARBA00010008"/>
    </source>
</evidence>
<name>A0A448VQV9_9NEIS</name>
<evidence type="ECO:0000256" key="2">
    <source>
        <dbReference type="ARBA" id="ARBA00004746"/>
    </source>
</evidence>
<keyword evidence="13" id="KW-1185">Reference proteome</keyword>
<feature type="domain" description="Aminotransferase class I/classII large" evidence="11">
    <location>
        <begin position="41"/>
        <end position="380"/>
    </location>
</feature>
<dbReference type="InterPro" id="IPR004723">
    <property type="entry name" value="AONS_Archaea/Proteobacteria"/>
</dbReference>
<comment type="function">
    <text evidence="10">Catalyzes the decarboxylative condensation of pimeloyl-[acyl-carrier protein] and L-alanine to produce 8-amino-7-oxononanoate (AON), [acyl-carrier protein], and carbon dioxide.</text>
</comment>
<evidence type="ECO:0000256" key="1">
    <source>
        <dbReference type="ARBA" id="ARBA00001933"/>
    </source>
</evidence>
<dbReference type="GO" id="GO:0008710">
    <property type="term" value="F:8-amino-7-oxononanoate synthase activity"/>
    <property type="evidence" value="ECO:0007669"/>
    <property type="project" value="UniProtKB-UniRule"/>
</dbReference>
<dbReference type="OrthoDB" id="9807157at2"/>
<organism evidence="12 13">
    <name type="scientific">Neisseria weaveri</name>
    <dbReference type="NCBI Taxonomy" id="28091"/>
    <lineage>
        <taxon>Bacteria</taxon>
        <taxon>Pseudomonadati</taxon>
        <taxon>Pseudomonadota</taxon>
        <taxon>Betaproteobacteria</taxon>
        <taxon>Neisseriales</taxon>
        <taxon>Neisseriaceae</taxon>
        <taxon>Neisseria</taxon>
    </lineage>
</organism>
<protein>
    <recommendedName>
        <fullName evidence="10">8-amino-7-ketopelargonate synthase</fullName>
        <ecNumber evidence="10">2.3.1.47</ecNumber>
    </recommendedName>
</protein>
<comment type="cofactor">
    <cofactor evidence="1 9 10">
        <name>pyridoxal 5'-phosphate</name>
        <dbReference type="ChEBI" id="CHEBI:597326"/>
    </cofactor>
</comment>
<dbReference type="InterPro" id="IPR015422">
    <property type="entry name" value="PyrdxlP-dep_Trfase_small"/>
</dbReference>
<comment type="catalytic activity">
    <reaction evidence="8 10">
        <text>6-carboxyhexanoyl-[ACP] + L-alanine + H(+) = (8S)-8-amino-7-oxononanoate + holo-[ACP] + CO2</text>
        <dbReference type="Rhea" id="RHEA:42288"/>
        <dbReference type="Rhea" id="RHEA-COMP:9685"/>
        <dbReference type="Rhea" id="RHEA-COMP:9955"/>
        <dbReference type="ChEBI" id="CHEBI:15378"/>
        <dbReference type="ChEBI" id="CHEBI:16526"/>
        <dbReference type="ChEBI" id="CHEBI:57972"/>
        <dbReference type="ChEBI" id="CHEBI:64479"/>
        <dbReference type="ChEBI" id="CHEBI:78846"/>
        <dbReference type="ChEBI" id="CHEBI:149468"/>
        <dbReference type="EC" id="2.3.1.47"/>
    </reaction>
</comment>
<dbReference type="CDD" id="cd06454">
    <property type="entry name" value="KBL_like"/>
    <property type="match status" value="1"/>
</dbReference>
<dbReference type="GO" id="GO:0030170">
    <property type="term" value="F:pyridoxal phosphate binding"/>
    <property type="evidence" value="ECO:0007669"/>
    <property type="project" value="InterPro"/>
</dbReference>
<keyword evidence="12" id="KW-0012">Acyltransferase</keyword>
<comment type="similarity">
    <text evidence="3 10">Belongs to the class-II pyridoxal-phosphate-dependent aminotransferase family. BioF subfamily.</text>
</comment>
<dbReference type="InterPro" id="IPR001917">
    <property type="entry name" value="Aminotrans_II_pyridoxalP_BS"/>
</dbReference>
<dbReference type="AlphaFoldDB" id="A0A448VQV9"/>
<dbReference type="Pfam" id="PF00155">
    <property type="entry name" value="Aminotran_1_2"/>
    <property type="match status" value="1"/>
</dbReference>
<evidence type="ECO:0000256" key="10">
    <source>
        <dbReference type="RuleBase" id="RU003693"/>
    </source>
</evidence>
<keyword evidence="5 10" id="KW-0808">Transferase</keyword>
<dbReference type="InterPro" id="IPR004839">
    <property type="entry name" value="Aminotransferase_I/II_large"/>
</dbReference>
<proteinExistence type="inferred from homology"/>
<evidence type="ECO:0000256" key="4">
    <source>
        <dbReference type="ARBA" id="ARBA00011738"/>
    </source>
</evidence>